<dbReference type="InterPro" id="IPR004347">
    <property type="entry name" value="Pup_ligase/deamidase"/>
</dbReference>
<dbReference type="PANTHER" id="PTHR42307:SF3">
    <property type="entry name" value="PUP--PROTEIN LIGASE"/>
    <property type="match status" value="1"/>
</dbReference>
<keyword evidence="4" id="KW-0833">Ubl conjugation pathway</keyword>
<dbReference type="EMBL" id="JBHTEF010000001">
    <property type="protein sequence ID" value="MFC7580501.1"/>
    <property type="molecule type" value="Genomic_DNA"/>
</dbReference>
<sequence length="462" mass="50866">MRRRVVGIETEHGLTAAWSGPGPSPVDAERAARYLFEPLLARGRSSNVFLRNGGRLYLDVGSHPEYATAECDRLEDLLAQDRAGSLMLADLAEQGDRALEREGVPARLHLFRNNLDSAGNSFGCHENYLLHRRRDFREVADALVAFFITRQVLVGSGHVRVESGRAAYVFSQRADQVWDAVSSATTRARPIINTRDEPLADSGSYRRMHVIVGDTNMAEPTTALKTGATELLLSAVEDGLRIQDLSLADPMRAIREINADLTGREKVELRDGRTMSAVQVQSEILRRVLDRTDAAGLDPLHRYVVDLWERGIAAIESGDWSGIDTELDVAVKKRLIDSYVARSGAALSDARVARLELSYHDITAQGLRPRMERAGLMRRLTAPEQAAEAVHTPPATTRAALRGRVIAAAEDARRDLTVDWVHLRLDDQASAPVSLQDPLASEDPAVDGLVRLIRGRHPVLPA</sequence>
<name>A0ABW2SK35_9ACTO</name>
<evidence type="ECO:0000313" key="9">
    <source>
        <dbReference type="Proteomes" id="UP001596527"/>
    </source>
</evidence>
<protein>
    <recommendedName>
        <fullName evidence="7">Pup--protein ligase</fullName>
        <ecNumber evidence="7">6.3.1.19</ecNumber>
    </recommendedName>
</protein>
<proteinExistence type="predicted"/>
<dbReference type="EC" id="6.3.1.19" evidence="7"/>
<accession>A0ABW2SK35</accession>
<evidence type="ECO:0000256" key="2">
    <source>
        <dbReference type="ARBA" id="ARBA00022723"/>
    </source>
</evidence>
<dbReference type="Proteomes" id="UP001596527">
    <property type="component" value="Unassembled WGS sequence"/>
</dbReference>
<dbReference type="NCBIfam" id="TIGR03686">
    <property type="entry name" value="pupylate_PafA"/>
    <property type="match status" value="1"/>
</dbReference>
<keyword evidence="1 8" id="KW-0436">Ligase</keyword>
<evidence type="ECO:0000313" key="8">
    <source>
        <dbReference type="EMBL" id="MFC7580501.1"/>
    </source>
</evidence>
<dbReference type="Pfam" id="PF03136">
    <property type="entry name" value="Pup_ligase"/>
    <property type="match status" value="1"/>
</dbReference>
<keyword evidence="2" id="KW-0479">Metal-binding</keyword>
<dbReference type="GO" id="GO:0016874">
    <property type="term" value="F:ligase activity"/>
    <property type="evidence" value="ECO:0007669"/>
    <property type="project" value="UniProtKB-KW"/>
</dbReference>
<evidence type="ECO:0000256" key="4">
    <source>
        <dbReference type="ARBA" id="ARBA00022786"/>
    </source>
</evidence>
<keyword evidence="3" id="KW-0547">Nucleotide-binding</keyword>
<dbReference type="InterPro" id="IPR022279">
    <property type="entry name" value="Pup_ligase"/>
</dbReference>
<dbReference type="PANTHER" id="PTHR42307">
    <property type="entry name" value="PUP DEAMIDASE/DEPUPYLASE"/>
    <property type="match status" value="1"/>
</dbReference>
<evidence type="ECO:0000256" key="7">
    <source>
        <dbReference type="NCBIfam" id="TIGR03686"/>
    </source>
</evidence>
<evidence type="ECO:0000256" key="5">
    <source>
        <dbReference type="ARBA" id="ARBA00022840"/>
    </source>
</evidence>
<keyword evidence="6" id="KW-0460">Magnesium</keyword>
<keyword evidence="5" id="KW-0067">ATP-binding</keyword>
<evidence type="ECO:0000256" key="3">
    <source>
        <dbReference type="ARBA" id="ARBA00022741"/>
    </source>
</evidence>
<gene>
    <name evidence="8" type="primary">pafA</name>
    <name evidence="8" type="ORF">ACFQWG_04625</name>
</gene>
<comment type="caution">
    <text evidence="8">The sequence shown here is derived from an EMBL/GenBank/DDBJ whole genome shotgun (WGS) entry which is preliminary data.</text>
</comment>
<reference evidence="9" key="1">
    <citation type="journal article" date="2019" name="Int. J. Syst. Evol. Microbiol.">
        <title>The Global Catalogue of Microorganisms (GCM) 10K type strain sequencing project: providing services to taxonomists for standard genome sequencing and annotation.</title>
        <authorList>
            <consortium name="The Broad Institute Genomics Platform"/>
            <consortium name="The Broad Institute Genome Sequencing Center for Infectious Disease"/>
            <person name="Wu L."/>
            <person name="Ma J."/>
        </authorList>
    </citation>
    <scope>NUCLEOTIDE SEQUENCE [LARGE SCALE GENOMIC DNA]</scope>
    <source>
        <strain evidence="9">CCUG 56698</strain>
    </source>
</reference>
<dbReference type="RefSeq" id="WP_380972575.1">
    <property type="nucleotide sequence ID" value="NZ_JBHTEF010000001.1"/>
</dbReference>
<evidence type="ECO:0000256" key="6">
    <source>
        <dbReference type="ARBA" id="ARBA00022842"/>
    </source>
</evidence>
<organism evidence="8 9">
    <name type="scientific">Schaalia naturae</name>
    <dbReference type="NCBI Taxonomy" id="635203"/>
    <lineage>
        <taxon>Bacteria</taxon>
        <taxon>Bacillati</taxon>
        <taxon>Actinomycetota</taxon>
        <taxon>Actinomycetes</taxon>
        <taxon>Actinomycetales</taxon>
        <taxon>Actinomycetaceae</taxon>
        <taxon>Schaalia</taxon>
    </lineage>
</organism>
<evidence type="ECO:0000256" key="1">
    <source>
        <dbReference type="ARBA" id="ARBA00022598"/>
    </source>
</evidence>
<keyword evidence="9" id="KW-1185">Reference proteome</keyword>